<dbReference type="STRING" id="535722.E4V4Z0"/>
<gene>
    <name evidence="2" type="ORF">MGYG_08072</name>
</gene>
<dbReference type="HOGENOM" id="CLU_1250383_0_0_1"/>
<reference evidence="3" key="1">
    <citation type="journal article" date="2012" name="MBio">
        <title>Comparative genome analysis of Trichophyton rubrum and related dermatophytes reveals candidate genes involved in infection.</title>
        <authorList>
            <person name="Martinez D.A."/>
            <person name="Oliver B.G."/>
            <person name="Graeser Y."/>
            <person name="Goldberg J.M."/>
            <person name="Li W."/>
            <person name="Martinez-Rossi N.M."/>
            <person name="Monod M."/>
            <person name="Shelest E."/>
            <person name="Barton R.C."/>
            <person name="Birch E."/>
            <person name="Brakhage A.A."/>
            <person name="Chen Z."/>
            <person name="Gurr S.J."/>
            <person name="Heiman D."/>
            <person name="Heitman J."/>
            <person name="Kosti I."/>
            <person name="Rossi A."/>
            <person name="Saif S."/>
            <person name="Samalova M."/>
            <person name="Saunders C.W."/>
            <person name="Shea T."/>
            <person name="Summerbell R.C."/>
            <person name="Xu J."/>
            <person name="Young S."/>
            <person name="Zeng Q."/>
            <person name="Birren B.W."/>
            <person name="Cuomo C.A."/>
            <person name="White T.C."/>
        </authorList>
    </citation>
    <scope>NUCLEOTIDE SEQUENCE [LARGE SCALE GENOMIC DNA]</scope>
    <source>
        <strain evidence="3">ATCC MYA-4604 / CBS 118893</strain>
    </source>
</reference>
<dbReference type="VEuPathDB" id="FungiDB:MGYG_08072"/>
<feature type="region of interest" description="Disordered" evidence="1">
    <location>
        <begin position="22"/>
        <end position="208"/>
    </location>
</feature>
<keyword evidence="3" id="KW-1185">Reference proteome</keyword>
<evidence type="ECO:0000313" key="3">
    <source>
        <dbReference type="Proteomes" id="UP000002669"/>
    </source>
</evidence>
<name>E4V4Z0_ARTGP</name>
<dbReference type="eggNOG" id="ENOG502RM4S">
    <property type="taxonomic scope" value="Eukaryota"/>
</dbReference>
<feature type="compositionally biased region" description="Polar residues" evidence="1">
    <location>
        <begin position="39"/>
        <end position="48"/>
    </location>
</feature>
<sequence length="221" mass="23638">MPWKAEPPCPVLRLSMLQTRRLPLPLPCLPPRPAERTTSRSTARPNRSPSKRQAARKRQPLAPTSVPARGPCPDKTPAPASAPVPVPAPTPSPTPDSAPEALPVAKKTEPRSLSRTSTAPPNLQLQPQAQARKLIKRNPSAPKPRIASRHTKTARSMSLVGAPPPLPTSDPSSPPPLPRAMSVHIPSRTASPVATGQGADRSKKPRLNSLWSGLFRLRVSS</sequence>
<dbReference type="AlphaFoldDB" id="E4V4Z0"/>
<accession>E4V4Z0</accession>
<feature type="compositionally biased region" description="Pro residues" evidence="1">
    <location>
        <begin position="162"/>
        <end position="178"/>
    </location>
</feature>
<feature type="compositionally biased region" description="Low complexity" evidence="1">
    <location>
        <begin position="119"/>
        <end position="131"/>
    </location>
</feature>
<evidence type="ECO:0000313" key="2">
    <source>
        <dbReference type="EMBL" id="EFR05064.1"/>
    </source>
</evidence>
<dbReference type="InParanoid" id="E4V4Z0"/>
<dbReference type="RefSeq" id="XP_003169899.1">
    <property type="nucleotide sequence ID" value="XM_003169851.1"/>
</dbReference>
<protein>
    <submittedName>
        <fullName evidence="2">Uncharacterized protein</fullName>
    </submittedName>
</protein>
<proteinExistence type="predicted"/>
<dbReference type="GeneID" id="10025132"/>
<dbReference type="OrthoDB" id="4174441at2759"/>
<dbReference type="EMBL" id="DS989829">
    <property type="protein sequence ID" value="EFR05064.1"/>
    <property type="molecule type" value="Genomic_DNA"/>
</dbReference>
<evidence type="ECO:0000256" key="1">
    <source>
        <dbReference type="SAM" id="MobiDB-lite"/>
    </source>
</evidence>
<organism evidence="3">
    <name type="scientific">Arthroderma gypseum (strain ATCC MYA-4604 / CBS 118893)</name>
    <name type="common">Microsporum gypseum</name>
    <dbReference type="NCBI Taxonomy" id="535722"/>
    <lineage>
        <taxon>Eukaryota</taxon>
        <taxon>Fungi</taxon>
        <taxon>Dikarya</taxon>
        <taxon>Ascomycota</taxon>
        <taxon>Pezizomycotina</taxon>
        <taxon>Eurotiomycetes</taxon>
        <taxon>Eurotiomycetidae</taxon>
        <taxon>Onygenales</taxon>
        <taxon>Arthrodermataceae</taxon>
        <taxon>Nannizzia</taxon>
    </lineage>
</organism>
<feature type="compositionally biased region" description="Pro residues" evidence="1">
    <location>
        <begin position="74"/>
        <end position="96"/>
    </location>
</feature>
<dbReference type="Proteomes" id="UP000002669">
    <property type="component" value="Unassembled WGS sequence"/>
</dbReference>
<feature type="compositionally biased region" description="Basic residues" evidence="1">
    <location>
        <begin position="49"/>
        <end position="59"/>
    </location>
</feature>